<gene>
    <name evidence="3" type="ORF">Pyn_06574</name>
</gene>
<sequence>MTMSLSIGDWEKILERRDVSGLEADRVAMLRESGEQRKMQVLKAYSESQLSDMEGKLGVIKEAEVDNGKTIAELEEETKTEVEDENNEIHELQEIVIVEESKETELKVEMPSKAPGLLHLPKLLMSAGVVITAILYTALKMKRR</sequence>
<keyword evidence="2" id="KW-0472">Membrane</keyword>
<feature type="coiled-coil region" evidence="1">
    <location>
        <begin position="75"/>
        <end position="102"/>
    </location>
</feature>
<evidence type="ECO:0000313" key="4">
    <source>
        <dbReference type="Proteomes" id="UP000250321"/>
    </source>
</evidence>
<comment type="caution">
    <text evidence="3">The sequence shown here is derived from an EMBL/GenBank/DDBJ whole genome shotgun (WGS) entry which is preliminary data.</text>
</comment>
<reference evidence="3 4" key="1">
    <citation type="submission" date="2018-02" db="EMBL/GenBank/DDBJ databases">
        <title>Draft genome of wild Prunus yedoensis var. nudiflora.</title>
        <authorList>
            <person name="Baek S."/>
            <person name="Kim J.-H."/>
            <person name="Choi K."/>
            <person name="Kim G.-B."/>
            <person name="Cho A."/>
            <person name="Jang H."/>
            <person name="Shin C.-H."/>
            <person name="Yu H.-J."/>
            <person name="Mun J.-H."/>
        </authorList>
    </citation>
    <scope>NUCLEOTIDE SEQUENCE [LARGE SCALE GENOMIC DNA]</scope>
    <source>
        <strain evidence="4">cv. Jeju island</strain>
        <tissue evidence="3">Leaf</tissue>
    </source>
</reference>
<name>A0A314ZN19_PRUYE</name>
<evidence type="ECO:0000256" key="2">
    <source>
        <dbReference type="SAM" id="Phobius"/>
    </source>
</evidence>
<keyword evidence="2" id="KW-1133">Transmembrane helix</keyword>
<keyword evidence="2" id="KW-0812">Transmembrane</keyword>
<dbReference type="AlphaFoldDB" id="A0A314ZN19"/>
<dbReference type="EMBL" id="PJQY01000061">
    <property type="protein sequence ID" value="PQQ19607.1"/>
    <property type="molecule type" value="Genomic_DNA"/>
</dbReference>
<protein>
    <submittedName>
        <fullName evidence="3">Uncharacterized protein</fullName>
    </submittedName>
</protein>
<proteinExistence type="predicted"/>
<keyword evidence="1" id="KW-0175">Coiled coil</keyword>
<keyword evidence="4" id="KW-1185">Reference proteome</keyword>
<organism evidence="3 4">
    <name type="scientific">Prunus yedoensis var. nudiflora</name>
    <dbReference type="NCBI Taxonomy" id="2094558"/>
    <lineage>
        <taxon>Eukaryota</taxon>
        <taxon>Viridiplantae</taxon>
        <taxon>Streptophyta</taxon>
        <taxon>Embryophyta</taxon>
        <taxon>Tracheophyta</taxon>
        <taxon>Spermatophyta</taxon>
        <taxon>Magnoliopsida</taxon>
        <taxon>eudicotyledons</taxon>
        <taxon>Gunneridae</taxon>
        <taxon>Pentapetalae</taxon>
        <taxon>rosids</taxon>
        <taxon>fabids</taxon>
        <taxon>Rosales</taxon>
        <taxon>Rosaceae</taxon>
        <taxon>Amygdaloideae</taxon>
        <taxon>Amygdaleae</taxon>
        <taxon>Prunus</taxon>
    </lineage>
</organism>
<evidence type="ECO:0000256" key="1">
    <source>
        <dbReference type="SAM" id="Coils"/>
    </source>
</evidence>
<accession>A0A314ZN19</accession>
<feature type="transmembrane region" description="Helical" evidence="2">
    <location>
        <begin position="120"/>
        <end position="139"/>
    </location>
</feature>
<dbReference type="Proteomes" id="UP000250321">
    <property type="component" value="Unassembled WGS sequence"/>
</dbReference>
<evidence type="ECO:0000313" key="3">
    <source>
        <dbReference type="EMBL" id="PQQ19607.1"/>
    </source>
</evidence>